<evidence type="ECO:0000256" key="2">
    <source>
        <dbReference type="ARBA" id="ARBA00022692"/>
    </source>
</evidence>
<dbReference type="InterPro" id="IPR007269">
    <property type="entry name" value="ICMT_MeTrfase"/>
</dbReference>
<dbReference type="GO" id="GO:0004671">
    <property type="term" value="F:protein C-terminal S-isoprenylcysteine carboxyl O-methyltransferase activity"/>
    <property type="evidence" value="ECO:0007669"/>
    <property type="project" value="UniProtKB-EC"/>
</dbReference>
<evidence type="ECO:0000256" key="1">
    <source>
        <dbReference type="ARBA" id="ARBA00004141"/>
    </source>
</evidence>
<dbReference type="Proteomes" id="UP000703269">
    <property type="component" value="Unassembled WGS sequence"/>
</dbReference>
<keyword evidence="5" id="KW-0808">Transferase</keyword>
<keyword evidence="5" id="KW-0256">Endoplasmic reticulum</keyword>
<evidence type="ECO:0000313" key="7">
    <source>
        <dbReference type="EMBL" id="GJE95233.1"/>
    </source>
</evidence>
<evidence type="ECO:0000256" key="4">
    <source>
        <dbReference type="ARBA" id="ARBA00023136"/>
    </source>
</evidence>
<dbReference type="PANTHER" id="PTHR43847:SF1">
    <property type="entry name" value="BLL3993 PROTEIN"/>
    <property type="match status" value="1"/>
</dbReference>
<dbReference type="Pfam" id="PF04140">
    <property type="entry name" value="ICMT"/>
    <property type="match status" value="1"/>
</dbReference>
<evidence type="ECO:0000256" key="3">
    <source>
        <dbReference type="ARBA" id="ARBA00022989"/>
    </source>
</evidence>
<evidence type="ECO:0000313" key="8">
    <source>
        <dbReference type="Proteomes" id="UP000703269"/>
    </source>
</evidence>
<protein>
    <recommendedName>
        <fullName evidence="5">Protein-S-isoprenylcysteine O-methyltransferase</fullName>
        <ecNumber evidence="5">2.1.1.100</ecNumber>
    </recommendedName>
</protein>
<keyword evidence="8" id="KW-1185">Reference proteome</keyword>
<comment type="subcellular location">
    <subcellularLocation>
        <location evidence="5">Endoplasmic reticulum membrane</location>
        <topology evidence="5">Multi-pass membrane protein</topology>
    </subcellularLocation>
    <subcellularLocation>
        <location evidence="1">Membrane</location>
        <topology evidence="1">Multi-pass membrane protein</topology>
    </subcellularLocation>
</comment>
<keyword evidence="5" id="KW-0949">S-adenosyl-L-methionine</keyword>
<keyword evidence="6" id="KW-0732">Signal</keyword>
<keyword evidence="2" id="KW-0812">Transmembrane</keyword>
<name>A0A9P3LHQ6_9APHY</name>
<keyword evidence="3" id="KW-1133">Transmembrane helix</keyword>
<dbReference type="Gene3D" id="1.20.120.1630">
    <property type="match status" value="1"/>
</dbReference>
<comment type="similarity">
    <text evidence="5">Belongs to the class VI-like SAM-binding methyltransferase superfamily. Isoprenylcysteine carboxyl methyltransferase family.</text>
</comment>
<accession>A0A9P3LHQ6</accession>
<proteinExistence type="inferred from homology"/>
<organism evidence="7 8">
    <name type="scientific">Phanerochaete sordida</name>
    <dbReference type="NCBI Taxonomy" id="48140"/>
    <lineage>
        <taxon>Eukaryota</taxon>
        <taxon>Fungi</taxon>
        <taxon>Dikarya</taxon>
        <taxon>Basidiomycota</taxon>
        <taxon>Agaricomycotina</taxon>
        <taxon>Agaricomycetes</taxon>
        <taxon>Polyporales</taxon>
        <taxon>Phanerochaetaceae</taxon>
        <taxon>Phanerochaete</taxon>
    </lineage>
</organism>
<comment type="catalytic activity">
    <reaction evidence="5">
        <text>[protein]-C-terminal S-[(2E,6E)-farnesyl]-L-cysteine + S-adenosyl-L-methionine = [protein]-C-terminal S-[(2E,6E)-farnesyl]-L-cysteine methyl ester + S-adenosyl-L-homocysteine</text>
        <dbReference type="Rhea" id="RHEA:21672"/>
        <dbReference type="Rhea" id="RHEA-COMP:12125"/>
        <dbReference type="Rhea" id="RHEA-COMP:12126"/>
        <dbReference type="ChEBI" id="CHEBI:57856"/>
        <dbReference type="ChEBI" id="CHEBI:59789"/>
        <dbReference type="ChEBI" id="CHEBI:90510"/>
        <dbReference type="ChEBI" id="CHEBI:90511"/>
        <dbReference type="EC" id="2.1.1.100"/>
    </reaction>
</comment>
<dbReference type="EMBL" id="BPQB01000047">
    <property type="protein sequence ID" value="GJE95233.1"/>
    <property type="molecule type" value="Genomic_DNA"/>
</dbReference>
<dbReference type="PANTHER" id="PTHR43847">
    <property type="entry name" value="BLL3993 PROTEIN"/>
    <property type="match status" value="1"/>
</dbReference>
<sequence length="234" mass="25948">MYPVLKSILLLLSACAFQVGLTPPNAPPTQRQKVGYRGQLFEHLVYPLPWYLRNFASTMSLLHALTLLLPLLPPSSFTSILPTLCAGPTEALSELSSRFLAGTALVLGGGALRAWCYRTLGAAFTYEVAVRPDHAFITHGPYAVARHPSYPALWAIFAGGALAWRAPDAYLCACTQGRDWVRWMVWAWDGAAVVIAVGLYRRASVEDAAMRAKFGGEWEAYRRRVPWKFVPYVF</sequence>
<evidence type="ECO:0000256" key="6">
    <source>
        <dbReference type="SAM" id="SignalP"/>
    </source>
</evidence>
<comment type="caution">
    <text evidence="7">The sequence shown here is derived from an EMBL/GenBank/DDBJ whole genome shotgun (WGS) entry which is preliminary data.</text>
</comment>
<keyword evidence="4" id="KW-0472">Membrane</keyword>
<dbReference type="AlphaFoldDB" id="A0A9P3LHQ6"/>
<dbReference type="GO" id="GO:0005789">
    <property type="term" value="C:endoplasmic reticulum membrane"/>
    <property type="evidence" value="ECO:0007669"/>
    <property type="project" value="UniProtKB-SubCell"/>
</dbReference>
<gene>
    <name evidence="7" type="ORF">PsYK624_114150</name>
</gene>
<feature type="signal peptide" evidence="6">
    <location>
        <begin position="1"/>
        <end position="16"/>
    </location>
</feature>
<keyword evidence="5" id="KW-0489">Methyltransferase</keyword>
<dbReference type="OrthoDB" id="422086at2759"/>
<dbReference type="GO" id="GO:0032259">
    <property type="term" value="P:methylation"/>
    <property type="evidence" value="ECO:0007669"/>
    <property type="project" value="UniProtKB-KW"/>
</dbReference>
<reference evidence="7 8" key="1">
    <citation type="submission" date="2021-08" db="EMBL/GenBank/DDBJ databases">
        <title>Draft Genome Sequence of Phanerochaete sordida strain YK-624.</title>
        <authorList>
            <person name="Mori T."/>
            <person name="Dohra H."/>
            <person name="Suzuki T."/>
            <person name="Kawagishi H."/>
            <person name="Hirai H."/>
        </authorList>
    </citation>
    <scope>NUCLEOTIDE SEQUENCE [LARGE SCALE GENOMIC DNA]</scope>
    <source>
        <strain evidence="7 8">YK-624</strain>
    </source>
</reference>
<dbReference type="EC" id="2.1.1.100" evidence="5"/>
<feature type="chain" id="PRO_5040369863" description="Protein-S-isoprenylcysteine O-methyltransferase" evidence="6">
    <location>
        <begin position="17"/>
        <end position="234"/>
    </location>
</feature>
<evidence type="ECO:0000256" key="5">
    <source>
        <dbReference type="RuleBase" id="RU362022"/>
    </source>
</evidence>
<dbReference type="InterPro" id="IPR052527">
    <property type="entry name" value="Metal_cation-efflux_comp"/>
</dbReference>